<proteinExistence type="predicted"/>
<sequence>MTESKTRIGGSGYTTMTWRGQRLAYLQTLQDTPPQPVAGAQVVQPIDEETPLEIVTAVAVGAGTLRLTFYELWNEPVWAGLPGLEGTNNLLDVLKRQISLGEISCRKLIKSPSGVTRARVYHGVVLTDIDEGEQINIGTMTIPKTITLQYIKTSTV</sequence>
<dbReference type="EMBL" id="MK977695">
    <property type="protein sequence ID" value="QDF18601.1"/>
    <property type="molecule type" value="Genomic_DNA"/>
</dbReference>
<protein>
    <recommendedName>
        <fullName evidence="3">Tail tube protein</fullName>
    </recommendedName>
</protein>
<dbReference type="KEGG" id="vg:64766134"/>
<dbReference type="Proteomes" id="UP000318375">
    <property type="component" value="Segment"/>
</dbReference>
<keyword evidence="2" id="KW-1185">Reference proteome</keyword>
<accession>A0A4Y6EMG5</accession>
<evidence type="ECO:0008006" key="3">
    <source>
        <dbReference type="Google" id="ProtNLM"/>
    </source>
</evidence>
<dbReference type="RefSeq" id="YP_010058903.1">
    <property type="nucleotide sequence ID" value="NC_054723.1"/>
</dbReference>
<name>A0A4Y6EMG5_9CAUD</name>
<evidence type="ECO:0000313" key="1">
    <source>
        <dbReference type="EMBL" id="QDF18601.1"/>
    </source>
</evidence>
<dbReference type="GeneID" id="64766134"/>
<gene>
    <name evidence="1" type="primary">115</name>
    <name evidence="1" type="ORF">SEA_PUPPER_115</name>
</gene>
<organism evidence="1 2">
    <name type="scientific">Gordonia phage Pupper</name>
    <dbReference type="NCBI Taxonomy" id="2571249"/>
    <lineage>
        <taxon>Viruses</taxon>
        <taxon>Duplodnaviria</taxon>
        <taxon>Heunggongvirae</taxon>
        <taxon>Uroviricota</taxon>
        <taxon>Caudoviricetes</taxon>
        <taxon>Puppervirus</taxon>
        <taxon>Puppervirus Pupper</taxon>
    </lineage>
</organism>
<reference evidence="1 2" key="1">
    <citation type="submission" date="2019-05" db="EMBL/GenBank/DDBJ databases">
        <authorList>
            <person name="Pope W.H."/>
            <person name="Garlena R.A."/>
            <person name="Russell D.A."/>
            <person name="Jacobs-Sera D."/>
            <person name="Hatfull G.F."/>
        </authorList>
    </citation>
    <scope>NUCLEOTIDE SEQUENCE [LARGE SCALE GENOMIC DNA]</scope>
</reference>
<evidence type="ECO:0000313" key="2">
    <source>
        <dbReference type="Proteomes" id="UP000318375"/>
    </source>
</evidence>